<keyword evidence="4 6" id="KW-0460">Magnesium</keyword>
<dbReference type="InParanoid" id="A0A165LM51"/>
<dbReference type="EC" id="4.2.3.-" evidence="6"/>
<dbReference type="PANTHER" id="PTHR35201:SF4">
    <property type="entry name" value="BETA-PINACENE SYNTHASE-RELATED"/>
    <property type="match status" value="1"/>
</dbReference>
<evidence type="ECO:0000313" key="8">
    <source>
        <dbReference type="Proteomes" id="UP000077266"/>
    </source>
</evidence>
<reference evidence="7 8" key="1">
    <citation type="journal article" date="2016" name="Mol. Biol. Evol.">
        <title>Comparative Genomics of Early-Diverging Mushroom-Forming Fungi Provides Insights into the Origins of Lignocellulose Decay Capabilities.</title>
        <authorList>
            <person name="Nagy L.G."/>
            <person name="Riley R."/>
            <person name="Tritt A."/>
            <person name="Adam C."/>
            <person name="Daum C."/>
            <person name="Floudas D."/>
            <person name="Sun H."/>
            <person name="Yadav J.S."/>
            <person name="Pangilinan J."/>
            <person name="Larsson K.H."/>
            <person name="Matsuura K."/>
            <person name="Barry K."/>
            <person name="Labutti K."/>
            <person name="Kuo R."/>
            <person name="Ohm R.A."/>
            <person name="Bhattacharya S.S."/>
            <person name="Shirouzu T."/>
            <person name="Yoshinaga Y."/>
            <person name="Martin F.M."/>
            <person name="Grigoriev I.V."/>
            <person name="Hibbett D.S."/>
        </authorList>
    </citation>
    <scope>NUCLEOTIDE SEQUENCE [LARGE SCALE GENOMIC DNA]</scope>
    <source>
        <strain evidence="7 8">HHB12029</strain>
    </source>
</reference>
<dbReference type="EMBL" id="KV425923">
    <property type="protein sequence ID" value="KZV98043.1"/>
    <property type="molecule type" value="Genomic_DNA"/>
</dbReference>
<dbReference type="Gene3D" id="1.10.600.10">
    <property type="entry name" value="Farnesyl Diphosphate Synthase"/>
    <property type="match status" value="1"/>
</dbReference>
<evidence type="ECO:0000256" key="6">
    <source>
        <dbReference type="RuleBase" id="RU366034"/>
    </source>
</evidence>
<sequence length="323" mass="36809">MPAATNPHYERAAHESRAWVSSHNVMNPRKLAAVFGQGDFERLASRCFPYAGFDELRTLCDFANLLFVIDEFTDGQDGAGARHTANTCLSALRDPSWDDGSALAKITQEFAARLWPAYGPNAMRRFVSTFASYLEYVVEEAEHRERGEILDLASYEKLRRENSGCGPYYCLIEYALAIDLPDFVYDNRHFDAFYWASVDMACYANDIYSYAAEYQQGLDDCNVVTVLMRTKGLSLQAASDYIGAHYKRLLDRYYTAKAALRATSFGDADLDADVMRYADAMDYWPMGNLLWSFETKRYFGDKHMQVMNSRVVVLKHPKRVAKN</sequence>
<dbReference type="AlphaFoldDB" id="A0A165LM51"/>
<dbReference type="PANTHER" id="PTHR35201">
    <property type="entry name" value="TERPENE SYNTHASE"/>
    <property type="match status" value="1"/>
</dbReference>
<comment type="cofactor">
    <cofactor evidence="1 6">
        <name>Mg(2+)</name>
        <dbReference type="ChEBI" id="CHEBI:18420"/>
    </cofactor>
</comment>
<dbReference type="SFLD" id="SFLDG01020">
    <property type="entry name" value="Terpene_Cyclase_Like_2"/>
    <property type="match status" value="1"/>
</dbReference>
<organism evidence="7 8">
    <name type="scientific">Exidia glandulosa HHB12029</name>
    <dbReference type="NCBI Taxonomy" id="1314781"/>
    <lineage>
        <taxon>Eukaryota</taxon>
        <taxon>Fungi</taxon>
        <taxon>Dikarya</taxon>
        <taxon>Basidiomycota</taxon>
        <taxon>Agaricomycotina</taxon>
        <taxon>Agaricomycetes</taxon>
        <taxon>Auriculariales</taxon>
        <taxon>Exidiaceae</taxon>
        <taxon>Exidia</taxon>
    </lineage>
</organism>
<dbReference type="OrthoDB" id="2861623at2759"/>
<comment type="similarity">
    <text evidence="2 6">Belongs to the terpene synthase family.</text>
</comment>
<evidence type="ECO:0000256" key="5">
    <source>
        <dbReference type="ARBA" id="ARBA00023239"/>
    </source>
</evidence>
<gene>
    <name evidence="7" type="ORF">EXIGLDRAFT_713320</name>
</gene>
<dbReference type="GO" id="GO:0046872">
    <property type="term" value="F:metal ion binding"/>
    <property type="evidence" value="ECO:0007669"/>
    <property type="project" value="UniProtKB-KW"/>
</dbReference>
<keyword evidence="3 6" id="KW-0479">Metal-binding</keyword>
<dbReference type="SUPFAM" id="SSF48576">
    <property type="entry name" value="Terpenoid synthases"/>
    <property type="match status" value="1"/>
</dbReference>
<dbReference type="STRING" id="1314781.A0A165LM51"/>
<dbReference type="Pfam" id="PF19086">
    <property type="entry name" value="Terpene_syn_C_2"/>
    <property type="match status" value="1"/>
</dbReference>
<proteinExistence type="inferred from homology"/>
<dbReference type="SFLD" id="SFLDS00005">
    <property type="entry name" value="Isoprenoid_Synthase_Type_I"/>
    <property type="match status" value="1"/>
</dbReference>
<dbReference type="GO" id="GO:0008299">
    <property type="term" value="P:isoprenoid biosynthetic process"/>
    <property type="evidence" value="ECO:0007669"/>
    <property type="project" value="UniProtKB-ARBA"/>
</dbReference>
<dbReference type="InterPro" id="IPR034686">
    <property type="entry name" value="Terpene_cyclase-like_2"/>
</dbReference>
<name>A0A165LM51_EXIGL</name>
<evidence type="ECO:0000313" key="7">
    <source>
        <dbReference type="EMBL" id="KZV98043.1"/>
    </source>
</evidence>
<dbReference type="Proteomes" id="UP000077266">
    <property type="component" value="Unassembled WGS sequence"/>
</dbReference>
<keyword evidence="8" id="KW-1185">Reference proteome</keyword>
<dbReference type="GO" id="GO:0010333">
    <property type="term" value="F:terpene synthase activity"/>
    <property type="evidence" value="ECO:0007669"/>
    <property type="project" value="InterPro"/>
</dbReference>
<evidence type="ECO:0000256" key="2">
    <source>
        <dbReference type="ARBA" id="ARBA00006333"/>
    </source>
</evidence>
<evidence type="ECO:0000256" key="3">
    <source>
        <dbReference type="ARBA" id="ARBA00022723"/>
    </source>
</evidence>
<evidence type="ECO:0000256" key="4">
    <source>
        <dbReference type="ARBA" id="ARBA00022842"/>
    </source>
</evidence>
<dbReference type="InterPro" id="IPR008949">
    <property type="entry name" value="Isoprenoid_synthase_dom_sf"/>
</dbReference>
<evidence type="ECO:0000256" key="1">
    <source>
        <dbReference type="ARBA" id="ARBA00001946"/>
    </source>
</evidence>
<accession>A0A165LM51</accession>
<protein>
    <recommendedName>
        <fullName evidence="6">Terpene synthase</fullName>
        <ecNumber evidence="6">4.2.3.-</ecNumber>
    </recommendedName>
</protein>
<keyword evidence="5 6" id="KW-0456">Lyase</keyword>